<dbReference type="AlphaFoldDB" id="A0A177EEV2"/>
<evidence type="ECO:0000313" key="5">
    <source>
        <dbReference type="EMBL" id="OAG30011.1"/>
    </source>
</evidence>
<dbReference type="InterPro" id="IPR012340">
    <property type="entry name" value="NA-bd_OB-fold"/>
</dbReference>
<dbReference type="SUPFAM" id="SSF50249">
    <property type="entry name" value="Nucleic acid-binding proteins"/>
    <property type="match status" value="1"/>
</dbReference>
<dbReference type="EMBL" id="LTDL01000038">
    <property type="protein sequence ID" value="OAG30011.1"/>
    <property type="molecule type" value="Genomic_DNA"/>
</dbReference>
<evidence type="ECO:0000256" key="4">
    <source>
        <dbReference type="RuleBase" id="RU003622"/>
    </source>
</evidence>
<reference evidence="5 6" key="1">
    <citation type="submission" date="2016-02" db="EMBL/GenBank/DDBJ databases">
        <title>Discovery of a natural microsporidian pathogen with a broad tissue tropism in Caenorhabditis elegans.</title>
        <authorList>
            <person name="Luallen R.J."/>
            <person name="Reinke A.W."/>
            <person name="Tong L."/>
            <person name="Botts M.R."/>
            <person name="Felix M.-A."/>
            <person name="Troemel E.R."/>
        </authorList>
    </citation>
    <scope>NUCLEOTIDE SEQUENCE [LARGE SCALE GENOMIC DNA]</scope>
    <source>
        <strain evidence="5 6">JUm2807</strain>
    </source>
</reference>
<evidence type="ECO:0000256" key="3">
    <source>
        <dbReference type="ARBA" id="ARBA00023274"/>
    </source>
</evidence>
<dbReference type="InterPro" id="IPR005680">
    <property type="entry name" value="Ribosomal_uS12_euk/arc"/>
</dbReference>
<proteinExistence type="inferred from homology"/>
<name>A0A177EEV2_9MICR</name>
<dbReference type="PIRSF" id="PIRSF002133">
    <property type="entry name" value="Ribosomal_S12/S23"/>
    <property type="match status" value="1"/>
</dbReference>
<dbReference type="OrthoDB" id="1713912at2759"/>
<evidence type="ECO:0000256" key="1">
    <source>
        <dbReference type="ARBA" id="ARBA00005657"/>
    </source>
</evidence>
<accession>A0A177EEV2</accession>
<dbReference type="PANTHER" id="PTHR11652">
    <property type="entry name" value="30S RIBOSOMAL PROTEIN S12 FAMILY MEMBER"/>
    <property type="match status" value="1"/>
</dbReference>
<dbReference type="Gene3D" id="2.40.50.140">
    <property type="entry name" value="Nucleic acid-binding proteins"/>
    <property type="match status" value="1"/>
</dbReference>
<evidence type="ECO:0000313" key="6">
    <source>
        <dbReference type="Proteomes" id="UP000185944"/>
    </source>
</evidence>
<dbReference type="GO" id="GO:0006412">
    <property type="term" value="P:translation"/>
    <property type="evidence" value="ECO:0007669"/>
    <property type="project" value="InterPro"/>
</dbReference>
<dbReference type="GO" id="GO:0003735">
    <property type="term" value="F:structural constituent of ribosome"/>
    <property type="evidence" value="ECO:0007669"/>
    <property type="project" value="InterPro"/>
</dbReference>
<dbReference type="VEuPathDB" id="MicrosporidiaDB:NEDG_01558"/>
<dbReference type="Proteomes" id="UP000185944">
    <property type="component" value="Unassembled WGS sequence"/>
</dbReference>
<comment type="caution">
    <text evidence="5">The sequence shown here is derived from an EMBL/GenBank/DDBJ whole genome shotgun (WGS) entry which is preliminary data.</text>
</comment>
<comment type="similarity">
    <text evidence="1 4">Belongs to the universal ribosomal protein uS12 family.</text>
</comment>
<dbReference type="NCBIfam" id="TIGR00982">
    <property type="entry name" value="uS12_E_A"/>
    <property type="match status" value="1"/>
</dbReference>
<dbReference type="STRING" id="1805483.A0A177EEV2"/>
<dbReference type="PROSITE" id="PS00055">
    <property type="entry name" value="RIBOSOMAL_S12"/>
    <property type="match status" value="1"/>
</dbReference>
<protein>
    <submittedName>
        <fullName evidence="5">Small subunit ribosomal protein S23e</fullName>
    </submittedName>
</protein>
<keyword evidence="6" id="KW-1185">Reference proteome</keyword>
<sequence>MLGLYCGGILKRKHHLKRKADPKYKARILRTKFLHDPIRGAPQAKGIVLEKIGLGAKQPNSAIRKAVRIQLIKNGKKITAYVPKDGMLNSIEINDTVTVEGFGNKGRSKGDIPGVSFKVSKIGDASLMAIYLGKKEKSSR</sequence>
<evidence type="ECO:0000256" key="2">
    <source>
        <dbReference type="ARBA" id="ARBA00022980"/>
    </source>
</evidence>
<dbReference type="FunFam" id="2.40.50.140:FF:000007">
    <property type="entry name" value="40S ribosomal protein S23"/>
    <property type="match status" value="1"/>
</dbReference>
<keyword evidence="3 4" id="KW-0687">Ribonucleoprotein</keyword>
<gene>
    <name evidence="5" type="ORF">NEDG_01558</name>
</gene>
<dbReference type="GeneID" id="93647908"/>
<organism evidence="5 6">
    <name type="scientific">Nematocida displodere</name>
    <dbReference type="NCBI Taxonomy" id="1805483"/>
    <lineage>
        <taxon>Eukaryota</taxon>
        <taxon>Fungi</taxon>
        <taxon>Fungi incertae sedis</taxon>
        <taxon>Microsporidia</taxon>
        <taxon>Nematocida</taxon>
    </lineage>
</organism>
<dbReference type="GO" id="GO:0015935">
    <property type="term" value="C:small ribosomal subunit"/>
    <property type="evidence" value="ECO:0007669"/>
    <property type="project" value="InterPro"/>
</dbReference>
<dbReference type="Pfam" id="PF00164">
    <property type="entry name" value="Ribosom_S12_S23"/>
    <property type="match status" value="1"/>
</dbReference>
<keyword evidence="2 4" id="KW-0689">Ribosomal protein</keyword>
<dbReference type="RefSeq" id="XP_067544563.1">
    <property type="nucleotide sequence ID" value="XM_067688976.1"/>
</dbReference>
<dbReference type="InterPro" id="IPR006032">
    <property type="entry name" value="Ribosomal_uS12"/>
</dbReference>